<gene>
    <name evidence="2" type="ORF">BDK51DRAFT_16475</name>
</gene>
<reference evidence="3" key="1">
    <citation type="journal article" date="2018" name="Nat. Microbiol.">
        <title>Leveraging single-cell genomics to expand the fungal tree of life.</title>
        <authorList>
            <person name="Ahrendt S.R."/>
            <person name="Quandt C.A."/>
            <person name="Ciobanu D."/>
            <person name="Clum A."/>
            <person name="Salamov A."/>
            <person name="Andreopoulos B."/>
            <person name="Cheng J.F."/>
            <person name="Woyke T."/>
            <person name="Pelin A."/>
            <person name="Henrissat B."/>
            <person name="Reynolds N.K."/>
            <person name="Benny G.L."/>
            <person name="Smith M.E."/>
            <person name="James T.Y."/>
            <person name="Grigoriev I.V."/>
        </authorList>
    </citation>
    <scope>NUCLEOTIDE SEQUENCE [LARGE SCALE GENOMIC DNA]</scope>
</reference>
<dbReference type="Gene3D" id="3.90.640.10">
    <property type="entry name" value="Actin, Chain A, domain 4"/>
    <property type="match status" value="1"/>
</dbReference>
<dbReference type="SUPFAM" id="SSF53067">
    <property type="entry name" value="Actin-like ATPase domain"/>
    <property type="match status" value="1"/>
</dbReference>
<dbReference type="SMART" id="SM00268">
    <property type="entry name" value="ACTIN"/>
    <property type="match status" value="1"/>
</dbReference>
<evidence type="ECO:0000256" key="1">
    <source>
        <dbReference type="RuleBase" id="RU000487"/>
    </source>
</evidence>
<dbReference type="InterPro" id="IPR043129">
    <property type="entry name" value="ATPase_NBD"/>
</dbReference>
<proteinExistence type="inferred from homology"/>
<organism evidence="2 3">
    <name type="scientific">Blyttiomyces helicus</name>
    <dbReference type="NCBI Taxonomy" id="388810"/>
    <lineage>
        <taxon>Eukaryota</taxon>
        <taxon>Fungi</taxon>
        <taxon>Fungi incertae sedis</taxon>
        <taxon>Chytridiomycota</taxon>
        <taxon>Chytridiomycota incertae sedis</taxon>
        <taxon>Chytridiomycetes</taxon>
        <taxon>Chytridiomycetes incertae sedis</taxon>
        <taxon>Blyttiomyces</taxon>
    </lineage>
</organism>
<dbReference type="OrthoDB" id="5572108at2759"/>
<accession>A0A4V1IRS8</accession>
<feature type="non-terminal residue" evidence="2">
    <location>
        <position position="1"/>
    </location>
</feature>
<comment type="similarity">
    <text evidence="1">Belongs to the actin family.</text>
</comment>
<dbReference type="Gene3D" id="3.30.420.40">
    <property type="match status" value="2"/>
</dbReference>
<dbReference type="Pfam" id="PF00022">
    <property type="entry name" value="Actin"/>
    <property type="match status" value="2"/>
</dbReference>
<dbReference type="CDD" id="cd10206">
    <property type="entry name" value="ASKHA_NBD_Arp8-like"/>
    <property type="match status" value="1"/>
</dbReference>
<evidence type="ECO:0000313" key="3">
    <source>
        <dbReference type="Proteomes" id="UP000269721"/>
    </source>
</evidence>
<keyword evidence="3" id="KW-1185">Reference proteome</keyword>
<evidence type="ECO:0000313" key="2">
    <source>
        <dbReference type="EMBL" id="RKO91107.1"/>
    </source>
</evidence>
<sequence length="529" mass="58696">SDVVVIHPGSRNLYIGRASDAFPKEIPQVIVRRTSSPSTSPPFPTHIRISPAALEPIEADVKARLRALKIRTQPSSHAQVKSYNAQAVPETILDHNDSFKVDWVEFGNDALRIPILSTPPPFSPATIPRPPPPPTAPAPPLRAFYPIQHGLLNTEDYTSIRACLADLQTIWTESIEEELSIPRANFSSCSVVLVIPDLFSKTTVREMIGMLVGVAGERGVAGGGMGFRGLLLIQESVSASFGAGMSTTCVVDIGAQKTSIACVEDGLCVPDTRINLKYGGDDVTAFLRSLLVKNDFPYRELDVEGRVSDWLLTQELKEKFCTVNEVDMIVNVYDFQVRAPDRPTLMYRFKMYDEIAIAPMVCWGGNVASRRQIVVGRIRPLTPTRMPPPMHFLRRRRALPTLPDLLSPLDLAVSRSIELYAHAYTDIKERDLEDRVRRLCASILLVGGGARARGIGRLLADRVGRRLAESPLRAVVLESPREMDPRFLCWKGASIYAKLDMAGEMWIGRQEWEFGGVVRVLGKMIFGWD</sequence>
<dbReference type="PANTHER" id="PTHR11937">
    <property type="entry name" value="ACTIN"/>
    <property type="match status" value="1"/>
</dbReference>
<dbReference type="EMBL" id="KZ995228">
    <property type="protein sequence ID" value="RKO91107.1"/>
    <property type="molecule type" value="Genomic_DNA"/>
</dbReference>
<protein>
    <submittedName>
        <fullName evidence="2">Uncharacterized protein</fullName>
    </submittedName>
</protein>
<dbReference type="InterPro" id="IPR004000">
    <property type="entry name" value="Actin"/>
</dbReference>
<dbReference type="AlphaFoldDB" id="A0A4V1IRS8"/>
<dbReference type="Proteomes" id="UP000269721">
    <property type="component" value="Unassembled WGS sequence"/>
</dbReference>
<name>A0A4V1IRS8_9FUNG</name>